<keyword evidence="13" id="KW-0472">Membrane</keyword>
<evidence type="ECO:0000256" key="12">
    <source>
        <dbReference type="ARBA" id="ARBA00023065"/>
    </source>
</evidence>
<dbReference type="PROSITE" id="PS00391">
    <property type="entry name" value="ATPASE_NA_K_BETA_2"/>
    <property type="match status" value="1"/>
</dbReference>
<dbReference type="AlphaFoldDB" id="A0ABD0QY01"/>
<dbReference type="Pfam" id="PF00287">
    <property type="entry name" value="Na_K-ATPase"/>
    <property type="match status" value="1"/>
</dbReference>
<evidence type="ECO:0000256" key="6">
    <source>
        <dbReference type="ARBA" id="ARBA00022607"/>
    </source>
</evidence>
<keyword evidence="14" id="KW-1015">Disulfide bond</keyword>
<dbReference type="GO" id="GO:0006813">
    <property type="term" value="P:potassium ion transport"/>
    <property type="evidence" value="ECO:0007669"/>
    <property type="project" value="UniProtKB-KW"/>
</dbReference>
<sequence>PYTERGELESSDGVRKACRFDRKLLKDCSGLDDEFYGFADGKPCIIVKLNRIVNFRPR</sequence>
<dbReference type="EMBL" id="JAMKFB020000006">
    <property type="protein sequence ID" value="KAL0191087.1"/>
    <property type="molecule type" value="Genomic_DNA"/>
</dbReference>
<evidence type="ECO:0000256" key="2">
    <source>
        <dbReference type="ARBA" id="ARBA00005876"/>
    </source>
</evidence>
<keyword evidence="6" id="KW-0740">Sodium/potassium transport</keyword>
<comment type="subcellular location">
    <subcellularLocation>
        <location evidence="1">Cell membrane</location>
        <topology evidence="1">Single-pass type II membrane protein</topology>
    </subcellularLocation>
</comment>
<dbReference type="GO" id="GO:0005886">
    <property type="term" value="C:plasma membrane"/>
    <property type="evidence" value="ECO:0007669"/>
    <property type="project" value="UniProtKB-SubCell"/>
</dbReference>
<evidence type="ECO:0000256" key="7">
    <source>
        <dbReference type="ARBA" id="ARBA00022692"/>
    </source>
</evidence>
<evidence type="ECO:0000256" key="3">
    <source>
        <dbReference type="ARBA" id="ARBA00022448"/>
    </source>
</evidence>
<evidence type="ECO:0000313" key="18">
    <source>
        <dbReference type="Proteomes" id="UP001529510"/>
    </source>
</evidence>
<evidence type="ECO:0000313" key="17">
    <source>
        <dbReference type="EMBL" id="KAL0191087.1"/>
    </source>
</evidence>
<dbReference type="PANTHER" id="PTHR11523">
    <property type="entry name" value="SODIUM/POTASSIUM-DEPENDENT ATPASE BETA SUBUNIT"/>
    <property type="match status" value="1"/>
</dbReference>
<evidence type="ECO:0000256" key="14">
    <source>
        <dbReference type="ARBA" id="ARBA00023157"/>
    </source>
</evidence>
<feature type="non-terminal residue" evidence="17">
    <location>
        <position position="1"/>
    </location>
</feature>
<keyword evidence="16" id="KW-0739">Sodium transport</keyword>
<name>A0ABD0QY01_CIRMR</name>
<keyword evidence="9" id="KW-0735">Signal-anchor</keyword>
<evidence type="ECO:0000256" key="10">
    <source>
        <dbReference type="ARBA" id="ARBA00022989"/>
    </source>
</evidence>
<proteinExistence type="inferred from homology"/>
<dbReference type="PANTHER" id="PTHR11523:SF10">
    <property type="entry name" value="SODIUM_POTASSIUM-TRANSPORTING ATPASE SUBUNIT BETA-1"/>
    <property type="match status" value="1"/>
</dbReference>
<dbReference type="InterPro" id="IPR000402">
    <property type="entry name" value="Na/K_ATPase_sub_beta"/>
</dbReference>
<dbReference type="GO" id="GO:0006814">
    <property type="term" value="P:sodium ion transport"/>
    <property type="evidence" value="ECO:0007669"/>
    <property type="project" value="UniProtKB-KW"/>
</dbReference>
<evidence type="ECO:0000256" key="16">
    <source>
        <dbReference type="ARBA" id="ARBA00023201"/>
    </source>
</evidence>
<evidence type="ECO:0000256" key="15">
    <source>
        <dbReference type="ARBA" id="ARBA00023180"/>
    </source>
</evidence>
<keyword evidence="12" id="KW-0406">Ion transport</keyword>
<dbReference type="Gene3D" id="2.60.40.1660">
    <property type="entry name" value="Na, k-atpase alpha subunit"/>
    <property type="match status" value="1"/>
</dbReference>
<protein>
    <recommendedName>
        <fullName evidence="19">Sodium/potassium-transporting ATPase subunit beta</fullName>
    </recommendedName>
</protein>
<keyword evidence="5" id="KW-0633">Potassium transport</keyword>
<keyword evidence="15" id="KW-0325">Glycoprotein</keyword>
<comment type="caution">
    <text evidence="17">The sequence shown here is derived from an EMBL/GenBank/DDBJ whole genome shotgun (WGS) entry which is preliminary data.</text>
</comment>
<dbReference type="Proteomes" id="UP001529510">
    <property type="component" value="Unassembled WGS sequence"/>
</dbReference>
<dbReference type="InterPro" id="IPR038702">
    <property type="entry name" value="Na/K_ATPase_sub_beta_sf"/>
</dbReference>
<keyword evidence="18" id="KW-1185">Reference proteome</keyword>
<keyword evidence="7" id="KW-0812">Transmembrane</keyword>
<evidence type="ECO:0008006" key="19">
    <source>
        <dbReference type="Google" id="ProtNLM"/>
    </source>
</evidence>
<reference evidence="17 18" key="1">
    <citation type="submission" date="2024-05" db="EMBL/GenBank/DDBJ databases">
        <title>Genome sequencing and assembly of Indian major carp, Cirrhinus mrigala (Hamilton, 1822).</title>
        <authorList>
            <person name="Mohindra V."/>
            <person name="Chowdhury L.M."/>
            <person name="Lal K."/>
            <person name="Jena J.K."/>
        </authorList>
    </citation>
    <scope>NUCLEOTIDE SEQUENCE [LARGE SCALE GENOMIC DNA]</scope>
    <source>
        <strain evidence="17">CM1030</strain>
        <tissue evidence="17">Blood</tissue>
    </source>
</reference>
<evidence type="ECO:0000256" key="8">
    <source>
        <dbReference type="ARBA" id="ARBA00022958"/>
    </source>
</evidence>
<evidence type="ECO:0000256" key="13">
    <source>
        <dbReference type="ARBA" id="ARBA00023136"/>
    </source>
</evidence>
<evidence type="ECO:0000256" key="1">
    <source>
        <dbReference type="ARBA" id="ARBA00004401"/>
    </source>
</evidence>
<comment type="similarity">
    <text evidence="2">Belongs to the X(+)/potassium ATPases subunit beta family.</text>
</comment>
<organism evidence="17 18">
    <name type="scientific">Cirrhinus mrigala</name>
    <name type="common">Mrigala</name>
    <dbReference type="NCBI Taxonomy" id="683832"/>
    <lineage>
        <taxon>Eukaryota</taxon>
        <taxon>Metazoa</taxon>
        <taxon>Chordata</taxon>
        <taxon>Craniata</taxon>
        <taxon>Vertebrata</taxon>
        <taxon>Euteleostomi</taxon>
        <taxon>Actinopterygii</taxon>
        <taxon>Neopterygii</taxon>
        <taxon>Teleostei</taxon>
        <taxon>Ostariophysi</taxon>
        <taxon>Cypriniformes</taxon>
        <taxon>Cyprinidae</taxon>
        <taxon>Labeoninae</taxon>
        <taxon>Labeonini</taxon>
        <taxon>Cirrhinus</taxon>
    </lineage>
</organism>
<keyword evidence="10" id="KW-1133">Transmembrane helix</keyword>
<evidence type="ECO:0000256" key="11">
    <source>
        <dbReference type="ARBA" id="ARBA00023053"/>
    </source>
</evidence>
<keyword evidence="4" id="KW-1003">Cell membrane</keyword>
<keyword evidence="8" id="KW-0630">Potassium</keyword>
<keyword evidence="3" id="KW-0813">Transport</keyword>
<keyword evidence="11" id="KW-0915">Sodium</keyword>
<accession>A0ABD0QY01</accession>
<evidence type="ECO:0000256" key="9">
    <source>
        <dbReference type="ARBA" id="ARBA00022968"/>
    </source>
</evidence>
<feature type="non-terminal residue" evidence="17">
    <location>
        <position position="58"/>
    </location>
</feature>
<evidence type="ECO:0000256" key="5">
    <source>
        <dbReference type="ARBA" id="ARBA00022538"/>
    </source>
</evidence>
<evidence type="ECO:0000256" key="4">
    <source>
        <dbReference type="ARBA" id="ARBA00022475"/>
    </source>
</evidence>
<gene>
    <name evidence="17" type="ORF">M9458_013785</name>
</gene>